<feature type="region of interest" description="Disordered" evidence="2">
    <location>
        <begin position="139"/>
        <end position="235"/>
    </location>
</feature>
<proteinExistence type="predicted"/>
<dbReference type="GeneID" id="8110252"/>
<accession>B8LUI2</accession>
<feature type="region of interest" description="Disordered" evidence="2">
    <location>
        <begin position="463"/>
        <end position="483"/>
    </location>
</feature>
<feature type="region of interest" description="Disordered" evidence="2">
    <location>
        <begin position="560"/>
        <end position="591"/>
    </location>
</feature>
<feature type="compositionally biased region" description="Polar residues" evidence="2">
    <location>
        <begin position="523"/>
        <end position="543"/>
    </location>
</feature>
<gene>
    <name evidence="3" type="ORF">TSTA_071520</name>
</gene>
<dbReference type="RefSeq" id="XP_002341142.1">
    <property type="nucleotide sequence ID" value="XM_002341101.1"/>
</dbReference>
<evidence type="ECO:0000313" key="4">
    <source>
        <dbReference type="Proteomes" id="UP000001745"/>
    </source>
</evidence>
<dbReference type="OrthoDB" id="4526484at2759"/>
<feature type="compositionally biased region" description="Polar residues" evidence="2">
    <location>
        <begin position="197"/>
        <end position="210"/>
    </location>
</feature>
<dbReference type="InParanoid" id="B8LUI2"/>
<name>B8LUI2_TALSN</name>
<feature type="region of interest" description="Disordered" evidence="2">
    <location>
        <begin position="523"/>
        <end position="548"/>
    </location>
</feature>
<evidence type="ECO:0000313" key="3">
    <source>
        <dbReference type="EMBL" id="EED23755.1"/>
    </source>
</evidence>
<feature type="region of interest" description="Disordered" evidence="2">
    <location>
        <begin position="373"/>
        <end position="404"/>
    </location>
</feature>
<sequence>MTADEKRGPFMKYTQQDLEGLRKSVQTHQTSQLQEGKRPLLDAWSNFHKEVEPEEGEFHDEPELMNGQSHRAHLHFEMRSKEGPLFARNVPNRPTPTESRKHMDPALDTSGSFNQPVPTGPRKHLDPALSHAKFSVAKPKHLDPALGPPRPAKLNTGIKHLKLKRRPILSSRSPARDTASYEGKLTDPGSWLDSVRNKATQPDTSPQPHTTPEVGTDSDVKLAKENPSIPTVKTATTNLLATTTAAATKSMETLHPVATVKPAATTTTVAATKSAEPTQPIATTKPVAGIQLAVAPQQGVSTNSAAIIQPAITAKPVADAHVAAMKQPVVSTPPAEKKKPVAIGDNPFLASNLPRPPVCSRDFRNQPQLSKGEGFLLDLDSPPKKVEQEQPKAVTGPDVMDLDTDGDEDDADIAESIFQDNTLNWIEELGIINDKLAELDLAKAQIIKLEDRRRKLQGLIHAASAKKSGRSRQSPKRHERLISLSPSPLEKPVRSQLFVPIPQPLFSKPAVPLTGGLESSRWATANNETPIASKVQPSKPTNDSNDESVDYWQKALPKIRPLAAEHKTKSDSAPQTPKKGTMPMFESRYAC</sequence>
<feature type="coiled-coil region" evidence="1">
    <location>
        <begin position="432"/>
        <end position="459"/>
    </location>
</feature>
<dbReference type="STRING" id="441959.B8LUI2"/>
<protein>
    <submittedName>
        <fullName evidence="3">Uncharacterized protein</fullName>
    </submittedName>
</protein>
<dbReference type="EMBL" id="EQ962652">
    <property type="protein sequence ID" value="EED23755.1"/>
    <property type="molecule type" value="Genomic_DNA"/>
</dbReference>
<feature type="region of interest" description="Disordered" evidence="2">
    <location>
        <begin position="80"/>
        <end position="126"/>
    </location>
</feature>
<dbReference type="HOGENOM" id="CLU_538815_0_0_1"/>
<reference evidence="4" key="1">
    <citation type="journal article" date="2015" name="Genome Announc.">
        <title>Genome sequence of the AIDS-associated pathogen Penicillium marneffei (ATCC18224) and its near taxonomic relative Talaromyces stipitatus (ATCC10500).</title>
        <authorList>
            <person name="Nierman W.C."/>
            <person name="Fedorova-Abrams N.D."/>
            <person name="Andrianopoulos A."/>
        </authorList>
    </citation>
    <scope>NUCLEOTIDE SEQUENCE [LARGE SCALE GENOMIC DNA]</scope>
    <source>
        <strain evidence="4">ATCC 10500 / CBS 375.48 / QM 6759 / NRRL 1006</strain>
    </source>
</reference>
<keyword evidence="4" id="KW-1185">Reference proteome</keyword>
<dbReference type="AlphaFoldDB" id="B8LUI2"/>
<feature type="compositionally biased region" description="Basic and acidic residues" evidence="2">
    <location>
        <begin position="381"/>
        <end position="390"/>
    </location>
</feature>
<dbReference type="Proteomes" id="UP000001745">
    <property type="component" value="Unassembled WGS sequence"/>
</dbReference>
<feature type="compositionally biased region" description="Basic residues" evidence="2">
    <location>
        <begin position="467"/>
        <end position="479"/>
    </location>
</feature>
<organism evidence="3 4">
    <name type="scientific">Talaromyces stipitatus (strain ATCC 10500 / CBS 375.48 / QM 6759 / NRRL 1006)</name>
    <name type="common">Penicillium stipitatum</name>
    <dbReference type="NCBI Taxonomy" id="441959"/>
    <lineage>
        <taxon>Eukaryota</taxon>
        <taxon>Fungi</taxon>
        <taxon>Dikarya</taxon>
        <taxon>Ascomycota</taxon>
        <taxon>Pezizomycotina</taxon>
        <taxon>Eurotiomycetes</taxon>
        <taxon>Eurotiomycetidae</taxon>
        <taxon>Eurotiales</taxon>
        <taxon>Trichocomaceae</taxon>
        <taxon>Talaromyces</taxon>
        <taxon>Talaromyces sect. Talaromyces</taxon>
    </lineage>
</organism>
<keyword evidence="1" id="KW-0175">Coiled coil</keyword>
<dbReference type="VEuPathDB" id="FungiDB:TSTA_071520"/>
<evidence type="ECO:0000256" key="2">
    <source>
        <dbReference type="SAM" id="MobiDB-lite"/>
    </source>
</evidence>
<dbReference type="PhylomeDB" id="B8LUI2"/>
<evidence type="ECO:0000256" key="1">
    <source>
        <dbReference type="SAM" id="Coils"/>
    </source>
</evidence>